<dbReference type="EMBL" id="NWSH01000010">
    <property type="protein sequence ID" value="PCG80924.1"/>
    <property type="molecule type" value="Genomic_DNA"/>
</dbReference>
<organism evidence="3">
    <name type="scientific">Heliothis virescens</name>
    <name type="common">Tobacco budworm moth</name>
    <dbReference type="NCBI Taxonomy" id="7102"/>
    <lineage>
        <taxon>Eukaryota</taxon>
        <taxon>Metazoa</taxon>
        <taxon>Ecdysozoa</taxon>
        <taxon>Arthropoda</taxon>
        <taxon>Hexapoda</taxon>
        <taxon>Insecta</taxon>
        <taxon>Pterygota</taxon>
        <taxon>Neoptera</taxon>
        <taxon>Endopterygota</taxon>
        <taxon>Lepidoptera</taxon>
        <taxon>Glossata</taxon>
        <taxon>Ditrysia</taxon>
        <taxon>Noctuoidea</taxon>
        <taxon>Noctuidae</taxon>
        <taxon>Heliothinae</taxon>
        <taxon>Heliothis</taxon>
    </lineage>
</organism>
<evidence type="ECO:0000256" key="1">
    <source>
        <dbReference type="SAM" id="Coils"/>
    </source>
</evidence>
<dbReference type="SUPFAM" id="SSF57903">
    <property type="entry name" value="FYVE/PHD zinc finger"/>
    <property type="match status" value="1"/>
</dbReference>
<comment type="caution">
    <text evidence="3">The sequence shown here is derived from an EMBL/GenBank/DDBJ whole genome shotgun (WGS) entry which is preliminary data.</text>
</comment>
<evidence type="ECO:0000259" key="2">
    <source>
        <dbReference type="Pfam" id="PF25298"/>
    </source>
</evidence>
<evidence type="ECO:0000313" key="3">
    <source>
        <dbReference type="EMBL" id="PCG80924.1"/>
    </source>
</evidence>
<protein>
    <recommendedName>
        <fullName evidence="2">FP protein C-terminal domain-containing protein</fullName>
    </recommendedName>
</protein>
<dbReference type="Gene3D" id="3.30.40.10">
    <property type="entry name" value="Zinc/RING finger domain, C3HC4 (zinc finger)"/>
    <property type="match status" value="1"/>
</dbReference>
<name>A0A2A4KAI6_HELVI</name>
<dbReference type="InterPro" id="IPR013083">
    <property type="entry name" value="Znf_RING/FYVE/PHD"/>
</dbReference>
<feature type="domain" description="FP protein C-terminal" evidence="2">
    <location>
        <begin position="305"/>
        <end position="355"/>
    </location>
</feature>
<reference evidence="3" key="1">
    <citation type="submission" date="2017-09" db="EMBL/GenBank/DDBJ databases">
        <title>Contemporary evolution of a Lepidopteran species, Heliothis virescens, in response to modern agricultural practices.</title>
        <authorList>
            <person name="Fritz M.L."/>
            <person name="Deyonke A.M."/>
            <person name="Papanicolaou A."/>
            <person name="Micinski S."/>
            <person name="Westbrook J."/>
            <person name="Gould F."/>
        </authorList>
    </citation>
    <scope>NUCLEOTIDE SEQUENCE [LARGE SCALE GENOMIC DNA]</scope>
    <source>
        <strain evidence="3">HvINT-</strain>
        <tissue evidence="3">Whole body</tissue>
    </source>
</reference>
<dbReference type="Gene3D" id="3.30.70.1820">
    <property type="entry name" value="L1 transposable element, RRM domain"/>
    <property type="match status" value="1"/>
</dbReference>
<gene>
    <name evidence="3" type="ORF">B5V51_14600</name>
</gene>
<dbReference type="AlphaFoldDB" id="A0A2A4KAI6"/>
<dbReference type="InterPro" id="IPR011011">
    <property type="entry name" value="Znf_FYVE_PHD"/>
</dbReference>
<sequence>MPASKCGGCEKFMSPIDAATCIKCSRLHHRACVGLPTQGSIPPTWCCPDCRKDQVRDNKAETPVRGLANSDLLQQQSPEELMDTSQLNCTALDTTINFSPDLADELRLFKEELRAEFRLMHEEFLQLRTEMAQLKAALNTSGERIDAVEARVEALEKKFEQKILPTNSDHVDNTIAELKCQLNERDQELLLNDIEITGIPECKDESTLHLVKVLAVKLGIALDERDLVHAERVGATHRNRVVASDGAIPADPATQRPRSISVRLARRATRDALLRAARVRRGLSTDELDMVGPPHRVYVNERLTRINRQLFYRARQAASLHSWKYVWTRDGKILARKDDRLKVERIRREEDVTKIFG</sequence>
<proteinExistence type="predicted"/>
<dbReference type="CDD" id="cd15489">
    <property type="entry name" value="PHD_SF"/>
    <property type="match status" value="1"/>
</dbReference>
<accession>A0A2A4KAI6</accession>
<feature type="coiled-coil region" evidence="1">
    <location>
        <begin position="131"/>
        <end position="158"/>
    </location>
</feature>
<dbReference type="Pfam" id="PF25298">
    <property type="entry name" value="Baculo_FP_2nd"/>
    <property type="match status" value="1"/>
</dbReference>
<keyword evidence="1" id="KW-0175">Coiled coil</keyword>
<dbReference type="InterPro" id="IPR057251">
    <property type="entry name" value="FP_C"/>
</dbReference>